<evidence type="ECO:0000313" key="2">
    <source>
        <dbReference type="Proteomes" id="UP001212997"/>
    </source>
</evidence>
<dbReference type="Proteomes" id="UP001212997">
    <property type="component" value="Unassembled WGS sequence"/>
</dbReference>
<dbReference type="SMART" id="SM00320">
    <property type="entry name" value="WD40"/>
    <property type="match status" value="3"/>
</dbReference>
<evidence type="ECO:0000313" key="1">
    <source>
        <dbReference type="EMBL" id="KAJ3491056.1"/>
    </source>
</evidence>
<dbReference type="InterPro" id="IPR001680">
    <property type="entry name" value="WD40_rpt"/>
</dbReference>
<evidence type="ECO:0008006" key="3">
    <source>
        <dbReference type="Google" id="ProtNLM"/>
    </source>
</evidence>
<dbReference type="SUPFAM" id="SSF50978">
    <property type="entry name" value="WD40 repeat-like"/>
    <property type="match status" value="1"/>
</dbReference>
<gene>
    <name evidence="1" type="ORF">NLI96_g993</name>
</gene>
<dbReference type="AlphaFoldDB" id="A0AAD5VDB9"/>
<organism evidence="1 2">
    <name type="scientific">Meripilus lineatus</name>
    <dbReference type="NCBI Taxonomy" id="2056292"/>
    <lineage>
        <taxon>Eukaryota</taxon>
        <taxon>Fungi</taxon>
        <taxon>Dikarya</taxon>
        <taxon>Basidiomycota</taxon>
        <taxon>Agaricomycotina</taxon>
        <taxon>Agaricomycetes</taxon>
        <taxon>Polyporales</taxon>
        <taxon>Meripilaceae</taxon>
        <taxon>Meripilus</taxon>
    </lineage>
</organism>
<dbReference type="Gene3D" id="2.130.10.10">
    <property type="entry name" value="YVTN repeat-like/Quinoprotein amine dehydrogenase"/>
    <property type="match status" value="2"/>
</dbReference>
<proteinExistence type="predicted"/>
<dbReference type="PANTHER" id="PTHR16220:SF0">
    <property type="entry name" value="WD REPEAT-CONTAINING PROTEIN WRAP73"/>
    <property type="match status" value="1"/>
</dbReference>
<accession>A0AAD5VDB9</accession>
<dbReference type="InterPro" id="IPR036322">
    <property type="entry name" value="WD40_repeat_dom_sf"/>
</dbReference>
<dbReference type="GO" id="GO:0005815">
    <property type="term" value="C:microtubule organizing center"/>
    <property type="evidence" value="ECO:0007669"/>
    <property type="project" value="TreeGrafter"/>
</dbReference>
<reference evidence="1" key="1">
    <citation type="submission" date="2022-07" db="EMBL/GenBank/DDBJ databases">
        <title>Genome Sequence of Physisporinus lineatus.</title>
        <authorList>
            <person name="Buettner E."/>
        </authorList>
    </citation>
    <scope>NUCLEOTIDE SEQUENCE</scope>
    <source>
        <strain evidence="1">VT162</strain>
    </source>
</reference>
<keyword evidence="2" id="KW-1185">Reference proteome</keyword>
<dbReference type="GO" id="GO:1990810">
    <property type="term" value="P:microtubule anchoring at mitotic spindle pole body"/>
    <property type="evidence" value="ECO:0007669"/>
    <property type="project" value="TreeGrafter"/>
</dbReference>
<dbReference type="GO" id="GO:1990811">
    <property type="term" value="C:MWP complex"/>
    <property type="evidence" value="ECO:0007669"/>
    <property type="project" value="TreeGrafter"/>
</dbReference>
<sequence>MDFTEIYGQSAGLVAFSPGAHFILTAVQDRVIIRRADSFQIARTWHADVDTPQSSTNIALPTKIAAGGSQGGGGQNVITHAGWSSDSEYILAACAKKGTVTVFKLRDETWNARIDAGAEGLVKAEWAPDGRTILIFSSWGLRVTIWSLVSGSPTYINFPLHPDRGYAFRNDGYYFVLAERHKSRDTIGVYECGSSYRMVRHFPLPTSNLSSLSLSPTGNCVAVWEGPLEYKLYILTLAGNLIGTFQPDPDPGFGIRTCAWHPTGNYLAVAGWDDKVCSTEYYLGVLVFMKTIVKVYILESLSWGPVAVLDPTQRLNASVMVWREPLDWIEKTHGRGFLSYERLQPPYSLPYSRPDNTKANPKAGAVQLSFNVTGSLLLARFESSPTTVFLFAFPSLTESGSTNDPTSSSASVTVPKLRSVLLHSNPVTAAKWNPLRKSSLAVCCGSGSLYLWSDEWIGDDEDSGESEEVAECVGVPARQFETRDVRWSPDGKGLVLLDKDTFCCAFEVEEPEEDIVE</sequence>
<dbReference type="InterPro" id="IPR052778">
    <property type="entry name" value="Centrosome-WD_assoc"/>
</dbReference>
<name>A0AAD5VDB9_9APHY</name>
<dbReference type="PANTHER" id="PTHR16220">
    <property type="entry name" value="WD REPEAT PROTEIN 8-RELATED"/>
    <property type="match status" value="1"/>
</dbReference>
<dbReference type="Pfam" id="PF00400">
    <property type="entry name" value="WD40"/>
    <property type="match status" value="1"/>
</dbReference>
<dbReference type="EMBL" id="JANAWD010000018">
    <property type="protein sequence ID" value="KAJ3491056.1"/>
    <property type="molecule type" value="Genomic_DNA"/>
</dbReference>
<dbReference type="SUPFAM" id="SSF69322">
    <property type="entry name" value="Tricorn protease domain 2"/>
    <property type="match status" value="1"/>
</dbReference>
<protein>
    <recommendedName>
        <fullName evidence="3">WD repeat-containing protein 8</fullName>
    </recommendedName>
</protein>
<comment type="caution">
    <text evidence="1">The sequence shown here is derived from an EMBL/GenBank/DDBJ whole genome shotgun (WGS) entry which is preliminary data.</text>
</comment>
<dbReference type="InterPro" id="IPR015943">
    <property type="entry name" value="WD40/YVTN_repeat-like_dom_sf"/>
</dbReference>